<evidence type="ECO:0000256" key="4">
    <source>
        <dbReference type="RuleBase" id="RU363090"/>
    </source>
</evidence>
<feature type="compositionally biased region" description="Polar residues" evidence="5">
    <location>
        <begin position="118"/>
        <end position="127"/>
    </location>
</feature>
<evidence type="ECO:0000256" key="2">
    <source>
        <dbReference type="ARBA" id="ARBA00022679"/>
    </source>
</evidence>
<dbReference type="Gene3D" id="3.30.470.160">
    <property type="entry name" value="Inositol polyphosphate kinase"/>
    <property type="match status" value="1"/>
</dbReference>
<feature type="compositionally biased region" description="Polar residues" evidence="5">
    <location>
        <begin position="98"/>
        <end position="107"/>
    </location>
</feature>
<dbReference type="AlphaFoldDB" id="A0A3M6TRG2"/>
<evidence type="ECO:0000256" key="3">
    <source>
        <dbReference type="ARBA" id="ARBA00022777"/>
    </source>
</evidence>
<proteinExistence type="inferred from homology"/>
<dbReference type="InterPro" id="IPR038286">
    <property type="entry name" value="IPK_sf"/>
</dbReference>
<accession>A0A3M6TRG2</accession>
<comment type="caution">
    <text evidence="6">The sequence shown here is derived from an EMBL/GenBank/DDBJ whole genome shotgun (WGS) entry which is preliminary data.</text>
</comment>
<keyword evidence="2 4" id="KW-0808">Transferase</keyword>
<name>A0A3M6TRG2_POCDA</name>
<dbReference type="Proteomes" id="UP000275408">
    <property type="component" value="Unassembled WGS sequence"/>
</dbReference>
<dbReference type="OrthoDB" id="338650at2759"/>
<dbReference type="GO" id="GO:0032958">
    <property type="term" value="P:inositol phosphate biosynthetic process"/>
    <property type="evidence" value="ECO:0007669"/>
    <property type="project" value="InterPro"/>
</dbReference>
<feature type="compositionally biased region" description="Basic and acidic residues" evidence="5">
    <location>
        <begin position="108"/>
        <end position="117"/>
    </location>
</feature>
<dbReference type="PANTHER" id="PTHR12400">
    <property type="entry name" value="INOSITOL POLYPHOSPHATE KINASE"/>
    <property type="match status" value="1"/>
</dbReference>
<evidence type="ECO:0000256" key="1">
    <source>
        <dbReference type="ARBA" id="ARBA00007374"/>
    </source>
</evidence>
<dbReference type="EC" id="2.7.-.-" evidence="4"/>
<feature type="region of interest" description="Disordered" evidence="5">
    <location>
        <begin position="243"/>
        <end position="268"/>
    </location>
</feature>
<evidence type="ECO:0000256" key="5">
    <source>
        <dbReference type="SAM" id="MobiDB-lite"/>
    </source>
</evidence>
<sequence length="537" mass="60387">MSDRRKTWRSTSTTGAFVEEILHKYNCYSETDNFFSRMSSQALADRIASLKGHVFSSTNSHSDNCDQTNNCEGGEIDLSNNTPPLRQRMLTYADAENNQSTLQADSSKSVKESDQRGQTKPSYCASNTKTNEDILDLSAEINSNLALTSRTLPGDGEFGLSTRSSASSSCDKTDDNEDVICLDHSNLLVTTPVVVITPAVMEECVDEGKTIAMVDTNGDLSATMLAKDSTDTCSLSSYGSCSENEILTDDEPSDDEMRQPLEDKSDKVPKQNSNLLKIQLLYLPSLLIFAIRSCCLACTIIVNFAGCFKPGENGTILKKSTDKERECLVRLMKDILRPYIPEYKKEVNKGGEQDELAKAKSKPRKDLFQKMVEVDPSEPTEEEKREGGITKPRYMQWREQLSSTSSLGFRIEGIKKGDEKPNKDFKKTRTKEDVDKVFTEFIGDDEQIRKKYIRRLKAIRATLESSPFFRSHEVVGSSLLFVHDADGRASVWMIDFGKTTPLQDGMWLNHRTPWEEGNHEDGYLWGLDNMVDIWSQR</sequence>
<feature type="compositionally biased region" description="Basic and acidic residues" evidence="5">
    <location>
        <begin position="255"/>
        <end position="268"/>
    </location>
</feature>
<keyword evidence="7" id="KW-1185">Reference proteome</keyword>
<dbReference type="SUPFAM" id="SSF56104">
    <property type="entry name" value="SAICAR synthase-like"/>
    <property type="match status" value="1"/>
</dbReference>
<feature type="region of interest" description="Disordered" evidence="5">
    <location>
        <begin position="98"/>
        <end position="127"/>
    </location>
</feature>
<dbReference type="GO" id="GO:0046854">
    <property type="term" value="P:phosphatidylinositol phosphate biosynthetic process"/>
    <property type="evidence" value="ECO:0007669"/>
    <property type="project" value="TreeGrafter"/>
</dbReference>
<evidence type="ECO:0000313" key="7">
    <source>
        <dbReference type="Proteomes" id="UP000275408"/>
    </source>
</evidence>
<reference evidence="6 7" key="1">
    <citation type="journal article" date="2018" name="Sci. Rep.">
        <title>Comparative analysis of the Pocillopora damicornis genome highlights role of immune system in coral evolution.</title>
        <authorList>
            <person name="Cunning R."/>
            <person name="Bay R.A."/>
            <person name="Gillette P."/>
            <person name="Baker A.C."/>
            <person name="Traylor-Knowles N."/>
        </authorList>
    </citation>
    <scope>NUCLEOTIDE SEQUENCE [LARGE SCALE GENOMIC DNA]</scope>
    <source>
        <strain evidence="6">RSMAS</strain>
        <tissue evidence="6">Whole animal</tissue>
    </source>
</reference>
<dbReference type="Pfam" id="PF03770">
    <property type="entry name" value="IPK"/>
    <property type="match status" value="1"/>
</dbReference>
<dbReference type="GO" id="GO:0005737">
    <property type="term" value="C:cytoplasm"/>
    <property type="evidence" value="ECO:0007669"/>
    <property type="project" value="TreeGrafter"/>
</dbReference>
<dbReference type="PANTHER" id="PTHR12400:SF26">
    <property type="entry name" value="KINASE"/>
    <property type="match status" value="1"/>
</dbReference>
<dbReference type="GO" id="GO:0000828">
    <property type="term" value="F:inositol hexakisphosphate kinase activity"/>
    <property type="evidence" value="ECO:0007669"/>
    <property type="project" value="TreeGrafter"/>
</dbReference>
<comment type="similarity">
    <text evidence="1 4">Belongs to the inositol phosphokinase (IPK) family.</text>
</comment>
<organism evidence="6 7">
    <name type="scientific">Pocillopora damicornis</name>
    <name type="common">Cauliflower coral</name>
    <name type="synonym">Millepora damicornis</name>
    <dbReference type="NCBI Taxonomy" id="46731"/>
    <lineage>
        <taxon>Eukaryota</taxon>
        <taxon>Metazoa</taxon>
        <taxon>Cnidaria</taxon>
        <taxon>Anthozoa</taxon>
        <taxon>Hexacorallia</taxon>
        <taxon>Scleractinia</taxon>
        <taxon>Astrocoeniina</taxon>
        <taxon>Pocilloporidae</taxon>
        <taxon>Pocillopora</taxon>
    </lineage>
</organism>
<evidence type="ECO:0000313" key="6">
    <source>
        <dbReference type="EMBL" id="RMX43854.1"/>
    </source>
</evidence>
<protein>
    <recommendedName>
        <fullName evidence="4">Kinase</fullName>
        <ecNumber evidence="4">2.7.-.-</ecNumber>
    </recommendedName>
</protein>
<dbReference type="STRING" id="46731.A0A3M6TRG2"/>
<dbReference type="EMBL" id="RCHS01003123">
    <property type="protein sequence ID" value="RMX43854.1"/>
    <property type="molecule type" value="Genomic_DNA"/>
</dbReference>
<dbReference type="InterPro" id="IPR005522">
    <property type="entry name" value="IPK"/>
</dbReference>
<dbReference type="GO" id="GO:0005634">
    <property type="term" value="C:nucleus"/>
    <property type="evidence" value="ECO:0007669"/>
    <property type="project" value="TreeGrafter"/>
</dbReference>
<gene>
    <name evidence="6" type="ORF">pdam_00017843</name>
</gene>
<keyword evidence="3 4" id="KW-0418">Kinase</keyword>